<accession>A0A067QA13</accession>
<dbReference type="AlphaFoldDB" id="A0A067QA13"/>
<protein>
    <recommendedName>
        <fullName evidence="3">Thioredoxin domain-containing protein</fullName>
    </recommendedName>
</protein>
<dbReference type="InParanoid" id="A0A067QA13"/>
<reference evidence="2" key="1">
    <citation type="journal article" date="2014" name="Proc. Natl. Acad. Sci. U.S.A.">
        <title>Extensive sampling of basidiomycete genomes demonstrates inadequacy of the white-rot/brown-rot paradigm for wood decay fungi.</title>
        <authorList>
            <person name="Riley R."/>
            <person name="Salamov A.A."/>
            <person name="Brown D.W."/>
            <person name="Nagy L.G."/>
            <person name="Floudas D."/>
            <person name="Held B.W."/>
            <person name="Levasseur A."/>
            <person name="Lombard V."/>
            <person name="Morin E."/>
            <person name="Otillar R."/>
            <person name="Lindquist E.A."/>
            <person name="Sun H."/>
            <person name="LaButti K.M."/>
            <person name="Schmutz J."/>
            <person name="Jabbour D."/>
            <person name="Luo H."/>
            <person name="Baker S.E."/>
            <person name="Pisabarro A.G."/>
            <person name="Walton J.D."/>
            <person name="Blanchette R.A."/>
            <person name="Henrissat B."/>
            <person name="Martin F."/>
            <person name="Cullen D."/>
            <person name="Hibbett D.S."/>
            <person name="Grigoriev I.V."/>
        </authorList>
    </citation>
    <scope>NUCLEOTIDE SEQUENCE [LARGE SCALE GENOMIC DNA]</scope>
    <source>
        <strain evidence="2">MUCL 33604</strain>
    </source>
</reference>
<dbReference type="EMBL" id="KL197710">
    <property type="protein sequence ID" value="KDQ62980.1"/>
    <property type="molecule type" value="Genomic_DNA"/>
</dbReference>
<gene>
    <name evidence="1" type="ORF">JAAARDRAFT_28968</name>
</gene>
<proteinExistence type="predicted"/>
<dbReference type="HOGENOM" id="CLU_2184351_0_0_1"/>
<organism evidence="1 2">
    <name type="scientific">Jaapia argillacea MUCL 33604</name>
    <dbReference type="NCBI Taxonomy" id="933084"/>
    <lineage>
        <taxon>Eukaryota</taxon>
        <taxon>Fungi</taxon>
        <taxon>Dikarya</taxon>
        <taxon>Basidiomycota</taxon>
        <taxon>Agaricomycotina</taxon>
        <taxon>Agaricomycetes</taxon>
        <taxon>Agaricomycetidae</taxon>
        <taxon>Jaapiales</taxon>
        <taxon>Jaapiaceae</taxon>
        <taxon>Jaapia</taxon>
    </lineage>
</organism>
<dbReference type="Proteomes" id="UP000027265">
    <property type="component" value="Unassembled WGS sequence"/>
</dbReference>
<sequence>MTKVQQISDSKQFSRVIAQPTLTVTHWHYNLPSSSPTPGAFAALATEFANEKVEFWSVNVEWFSGGWETGSGSSSSFKLYKHGKQVGDEIDGHNMAEVKAMITQALEAT</sequence>
<evidence type="ECO:0008006" key="3">
    <source>
        <dbReference type="Google" id="ProtNLM"/>
    </source>
</evidence>
<keyword evidence="2" id="KW-1185">Reference proteome</keyword>
<evidence type="ECO:0000313" key="2">
    <source>
        <dbReference type="Proteomes" id="UP000027265"/>
    </source>
</evidence>
<evidence type="ECO:0000313" key="1">
    <source>
        <dbReference type="EMBL" id="KDQ62980.1"/>
    </source>
</evidence>
<name>A0A067QA13_9AGAM</name>